<evidence type="ECO:0000259" key="3">
    <source>
        <dbReference type="PROSITE" id="PS51304"/>
    </source>
</evidence>
<dbReference type="SMART" id="SM00276">
    <property type="entry name" value="GLECT"/>
    <property type="match status" value="2"/>
</dbReference>
<dbReference type="InterPro" id="IPR013320">
    <property type="entry name" value="ConA-like_dom_sf"/>
</dbReference>
<dbReference type="SUPFAM" id="SSF49899">
    <property type="entry name" value="Concanavalin A-like lectins/glucanases"/>
    <property type="match status" value="2"/>
</dbReference>
<dbReference type="Pfam" id="PF00337">
    <property type="entry name" value="Gal-bind_lectin"/>
    <property type="match status" value="2"/>
</dbReference>
<sequence>MTSISNPIIPFCVSLPGNKLNFGHDVVVGGEAFYGAQRFSINFIQSSSKNRLFHMDFRFDHNEIVLNSNYPDGCWAQEERTPLPLLLGKKFNIEIKCSTDRFVIIVDFQYHCDFVYRFDMSDVDALLIEGDVCYSVFVLDHLAINKMSRSITIKHPEVPLFHQISDGQLEVGDKVELKGEPLENAVRFSVNFIDSSTAQCIFHLDFRFNEEEPYKRTVVRNTNFPYGNWGEEERADNPLQRGESFKLQIKVLEDRFDVELNDAHSFDFVHRVSLGIADVIKIEGDVRIKSIKIKEA</sequence>
<dbReference type="SMART" id="SM00908">
    <property type="entry name" value="Gal-bind_lectin"/>
    <property type="match status" value="2"/>
</dbReference>
<dbReference type="Gene3D" id="2.60.120.200">
    <property type="match status" value="2"/>
</dbReference>
<reference evidence="4" key="1">
    <citation type="submission" date="2021-11" db="EMBL/GenBank/DDBJ databases">
        <authorList>
            <person name="Schell T."/>
        </authorList>
    </citation>
    <scope>NUCLEOTIDE SEQUENCE</scope>
    <source>
        <strain evidence="4">M5</strain>
    </source>
</reference>
<accession>A0A8J2WMK1</accession>
<feature type="domain" description="Galectin" evidence="3">
    <location>
        <begin position="161"/>
        <end position="294"/>
    </location>
</feature>
<dbReference type="CDD" id="cd00070">
    <property type="entry name" value="GLECT"/>
    <property type="match status" value="2"/>
</dbReference>
<evidence type="ECO:0000256" key="1">
    <source>
        <dbReference type="ARBA" id="ARBA00022734"/>
    </source>
</evidence>
<proteinExistence type="predicted"/>
<dbReference type="PANTHER" id="PTHR11346:SF147">
    <property type="entry name" value="GALECTIN"/>
    <property type="match status" value="1"/>
</dbReference>
<evidence type="ECO:0000313" key="5">
    <source>
        <dbReference type="Proteomes" id="UP000789390"/>
    </source>
</evidence>
<feature type="domain" description="Galectin" evidence="3">
    <location>
        <begin position="12"/>
        <end position="142"/>
    </location>
</feature>
<evidence type="ECO:0000313" key="4">
    <source>
        <dbReference type="EMBL" id="CAH0108740.1"/>
    </source>
</evidence>
<gene>
    <name evidence="4" type="ORF">DGAL_LOCUS12141</name>
</gene>
<evidence type="ECO:0000256" key="2">
    <source>
        <dbReference type="RuleBase" id="RU102079"/>
    </source>
</evidence>
<dbReference type="Proteomes" id="UP000789390">
    <property type="component" value="Unassembled WGS sequence"/>
</dbReference>
<dbReference type="PANTHER" id="PTHR11346">
    <property type="entry name" value="GALECTIN"/>
    <property type="match status" value="1"/>
</dbReference>
<dbReference type="PROSITE" id="PS51304">
    <property type="entry name" value="GALECTIN"/>
    <property type="match status" value="2"/>
</dbReference>
<dbReference type="AlphaFoldDB" id="A0A8J2WMK1"/>
<name>A0A8J2WMK1_9CRUS</name>
<comment type="caution">
    <text evidence="4">The sequence shown here is derived from an EMBL/GenBank/DDBJ whole genome shotgun (WGS) entry which is preliminary data.</text>
</comment>
<dbReference type="FunFam" id="2.60.120.200:FF:000213">
    <property type="entry name" value="Galectin"/>
    <property type="match status" value="1"/>
</dbReference>
<dbReference type="OrthoDB" id="5795596at2759"/>
<organism evidence="4 5">
    <name type="scientific">Daphnia galeata</name>
    <dbReference type="NCBI Taxonomy" id="27404"/>
    <lineage>
        <taxon>Eukaryota</taxon>
        <taxon>Metazoa</taxon>
        <taxon>Ecdysozoa</taxon>
        <taxon>Arthropoda</taxon>
        <taxon>Crustacea</taxon>
        <taxon>Branchiopoda</taxon>
        <taxon>Diplostraca</taxon>
        <taxon>Cladocera</taxon>
        <taxon>Anomopoda</taxon>
        <taxon>Daphniidae</taxon>
        <taxon>Daphnia</taxon>
    </lineage>
</organism>
<keyword evidence="1 2" id="KW-0430">Lectin</keyword>
<dbReference type="GO" id="GO:0030246">
    <property type="term" value="F:carbohydrate binding"/>
    <property type="evidence" value="ECO:0007669"/>
    <property type="project" value="UniProtKB-UniRule"/>
</dbReference>
<protein>
    <recommendedName>
        <fullName evidence="2">Galectin</fullName>
    </recommendedName>
</protein>
<keyword evidence="5" id="KW-1185">Reference proteome</keyword>
<dbReference type="EMBL" id="CAKKLH010000287">
    <property type="protein sequence ID" value="CAH0108740.1"/>
    <property type="molecule type" value="Genomic_DNA"/>
</dbReference>
<dbReference type="InterPro" id="IPR044156">
    <property type="entry name" value="Galectin-like"/>
</dbReference>
<dbReference type="InterPro" id="IPR001079">
    <property type="entry name" value="Galectin_CRD"/>
</dbReference>